<sequence length="123" mass="13954">MAQLEVLYNAECPICRREIEHYKRLSGDDLAYVEITAQTAADWGLSEDQAAKQLHVRRGAQISVGVEAFVAIWRQLPYFWILAPIVNFKPIKAVSSVIYRRFLAPLLFAAHKRRRRRGGAAGS</sequence>
<evidence type="ECO:0000313" key="1">
    <source>
        <dbReference type="EMBL" id="AII87638.1"/>
    </source>
</evidence>
<gene>
    <name evidence="1" type="ORF">RCA23_c21070</name>
</gene>
<dbReference type="AlphaFoldDB" id="A0AAN0RK09"/>
<accession>A0AAN0RK09</accession>
<protein>
    <recommendedName>
        <fullName evidence="3">DUF393 domain-containing protein</fullName>
    </recommendedName>
</protein>
<dbReference type="GeneID" id="93367849"/>
<reference evidence="1 2" key="1">
    <citation type="journal article" date="2014" name="ISME J.">
        <title>Adaptation of an abundant Roseobacter RCA organism to pelagic systems revealed by genomic and transcriptomic analyses.</title>
        <authorList>
            <person name="Voget S."/>
            <person name="Wemheuer B."/>
            <person name="Brinkhoff T."/>
            <person name="Vollmers J."/>
            <person name="Dietrich S."/>
            <person name="Giebel H.A."/>
            <person name="Beardsley C."/>
            <person name="Sardemann C."/>
            <person name="Bakenhus I."/>
            <person name="Billerbeck S."/>
            <person name="Daniel R."/>
            <person name="Simon M."/>
        </authorList>
    </citation>
    <scope>NUCLEOTIDE SEQUENCE [LARGE SCALE GENOMIC DNA]</scope>
    <source>
        <strain evidence="1 2">RCA23</strain>
    </source>
</reference>
<dbReference type="InterPro" id="IPR007263">
    <property type="entry name" value="DCC1-like"/>
</dbReference>
<dbReference type="EMBL" id="CP003984">
    <property type="protein sequence ID" value="AII87638.1"/>
    <property type="molecule type" value="Genomic_DNA"/>
</dbReference>
<proteinExistence type="predicted"/>
<dbReference type="RefSeq" id="WP_044050319.1">
    <property type="nucleotide sequence ID" value="NZ_CP003984.1"/>
</dbReference>
<organism evidence="1 2">
    <name type="scientific">Planktomarina temperata RCA23</name>
    <dbReference type="NCBI Taxonomy" id="666509"/>
    <lineage>
        <taxon>Bacteria</taxon>
        <taxon>Pseudomonadati</taxon>
        <taxon>Pseudomonadota</taxon>
        <taxon>Alphaproteobacteria</taxon>
        <taxon>Rhodobacterales</taxon>
        <taxon>Paracoccaceae</taxon>
        <taxon>Planktomarina</taxon>
    </lineage>
</organism>
<evidence type="ECO:0000313" key="2">
    <source>
        <dbReference type="Proteomes" id="UP000028680"/>
    </source>
</evidence>
<dbReference type="Pfam" id="PF04134">
    <property type="entry name" value="DCC1-like"/>
    <property type="match status" value="1"/>
</dbReference>
<dbReference type="GO" id="GO:0015035">
    <property type="term" value="F:protein-disulfide reductase activity"/>
    <property type="evidence" value="ECO:0007669"/>
    <property type="project" value="InterPro"/>
</dbReference>
<evidence type="ECO:0008006" key="3">
    <source>
        <dbReference type="Google" id="ProtNLM"/>
    </source>
</evidence>
<dbReference type="Proteomes" id="UP000028680">
    <property type="component" value="Chromosome"/>
</dbReference>
<dbReference type="KEGG" id="ptp:RCA23_c21070"/>
<name>A0AAN0RK09_9RHOB</name>
<keyword evidence="2" id="KW-1185">Reference proteome</keyword>